<dbReference type="PANTHER" id="PTHR34075:SF5">
    <property type="entry name" value="BLR3430 PROTEIN"/>
    <property type="match status" value="1"/>
</dbReference>
<evidence type="ECO:0000259" key="3">
    <source>
        <dbReference type="Pfam" id="PF13452"/>
    </source>
</evidence>
<dbReference type="Pfam" id="PF01796">
    <property type="entry name" value="OB_ChsH2_C"/>
    <property type="match status" value="1"/>
</dbReference>
<dbReference type="SUPFAM" id="SSF50249">
    <property type="entry name" value="Nucleic acid-binding proteins"/>
    <property type="match status" value="1"/>
</dbReference>
<organism evidence="4">
    <name type="scientific">freshwater metagenome</name>
    <dbReference type="NCBI Taxonomy" id="449393"/>
    <lineage>
        <taxon>unclassified sequences</taxon>
        <taxon>metagenomes</taxon>
        <taxon>ecological metagenomes</taxon>
    </lineage>
</organism>
<dbReference type="Pfam" id="PF12172">
    <property type="entry name" value="zf-ChsH2"/>
    <property type="match status" value="1"/>
</dbReference>
<dbReference type="InterPro" id="IPR039569">
    <property type="entry name" value="FAS1-like_DH_region"/>
</dbReference>
<gene>
    <name evidence="4" type="ORF">UFOPK2683_00627</name>
    <name evidence="5" type="ORF">UFOPK3605_00062</name>
    <name evidence="6" type="ORF">UFOPK3897_00066</name>
    <name evidence="7" type="ORF">UFOPK4121_00093</name>
</gene>
<evidence type="ECO:0000313" key="5">
    <source>
        <dbReference type="EMBL" id="CAB4893653.1"/>
    </source>
</evidence>
<dbReference type="Gene3D" id="6.10.30.10">
    <property type="match status" value="1"/>
</dbReference>
<feature type="domain" description="FAS1-like dehydratase" evidence="3">
    <location>
        <begin position="13"/>
        <end position="156"/>
    </location>
</feature>
<reference evidence="4" key="1">
    <citation type="submission" date="2020-05" db="EMBL/GenBank/DDBJ databases">
        <authorList>
            <person name="Chiriac C."/>
            <person name="Salcher M."/>
            <person name="Ghai R."/>
            <person name="Kavagutti S V."/>
        </authorList>
    </citation>
    <scope>NUCLEOTIDE SEQUENCE</scope>
</reference>
<evidence type="ECO:0000313" key="6">
    <source>
        <dbReference type="EMBL" id="CAB4968208.1"/>
    </source>
</evidence>
<feature type="domain" description="ChsH2 C-terminal OB-fold" evidence="1">
    <location>
        <begin position="237"/>
        <end position="299"/>
    </location>
</feature>
<protein>
    <submittedName>
        <fullName evidence="4">Unannotated protein</fullName>
    </submittedName>
</protein>
<dbReference type="EMBL" id="CAEZYK010000026">
    <property type="protein sequence ID" value="CAB4721122.1"/>
    <property type="molecule type" value="Genomic_DNA"/>
</dbReference>
<accession>A0A6J6RDF5</accession>
<dbReference type="CDD" id="cd03441">
    <property type="entry name" value="R_hydratase_like"/>
    <property type="match status" value="1"/>
</dbReference>
<evidence type="ECO:0000313" key="4">
    <source>
        <dbReference type="EMBL" id="CAB4721122.1"/>
    </source>
</evidence>
<dbReference type="SUPFAM" id="SSF54637">
    <property type="entry name" value="Thioesterase/thiol ester dehydrase-isomerase"/>
    <property type="match status" value="1"/>
</dbReference>
<dbReference type="InterPro" id="IPR052513">
    <property type="entry name" value="Thioester_dehydratase-like"/>
</dbReference>
<evidence type="ECO:0000259" key="2">
    <source>
        <dbReference type="Pfam" id="PF12172"/>
    </source>
</evidence>
<dbReference type="PANTHER" id="PTHR34075">
    <property type="entry name" value="BLR3430 PROTEIN"/>
    <property type="match status" value="1"/>
</dbReference>
<dbReference type="InterPro" id="IPR002878">
    <property type="entry name" value="ChsH2_C"/>
</dbReference>
<dbReference type="EMBL" id="CAFBOF010000001">
    <property type="protein sequence ID" value="CAB4968208.1"/>
    <property type="molecule type" value="Genomic_DNA"/>
</dbReference>
<dbReference type="EMBL" id="CAFBMM010000001">
    <property type="protein sequence ID" value="CAB4893653.1"/>
    <property type="molecule type" value="Genomic_DNA"/>
</dbReference>
<dbReference type="InterPro" id="IPR029069">
    <property type="entry name" value="HotDog_dom_sf"/>
</dbReference>
<dbReference type="AlphaFoldDB" id="A0A6J6RDF5"/>
<name>A0A6J6RDF5_9ZZZZ</name>
<dbReference type="Pfam" id="PF13452">
    <property type="entry name" value="FAS1_DH_region"/>
    <property type="match status" value="1"/>
</dbReference>
<evidence type="ECO:0000259" key="1">
    <source>
        <dbReference type="Pfam" id="PF01796"/>
    </source>
</evidence>
<dbReference type="Gene3D" id="3.10.129.10">
    <property type="entry name" value="Hotdog Thioesterase"/>
    <property type="match status" value="1"/>
</dbReference>
<dbReference type="EMBL" id="CAFBPQ010000001">
    <property type="protein sequence ID" value="CAB5011815.1"/>
    <property type="molecule type" value="Genomic_DNA"/>
</dbReference>
<proteinExistence type="predicted"/>
<feature type="domain" description="ChsH2 rubredoxin-like zinc ribbon" evidence="2">
    <location>
        <begin position="199"/>
        <end position="231"/>
    </location>
</feature>
<dbReference type="InterPro" id="IPR022002">
    <property type="entry name" value="ChsH2_Znr"/>
</dbReference>
<dbReference type="InterPro" id="IPR012340">
    <property type="entry name" value="NA-bd_OB-fold"/>
</dbReference>
<evidence type="ECO:0000313" key="7">
    <source>
        <dbReference type="EMBL" id="CAB5011815.1"/>
    </source>
</evidence>
<sequence length="315" mass="35242">MSSDFYDQIQKFVGLEAGTQDGHDEVNQAMIRHWVEAMGDENPVYVDAQLAAESIHGERIAPPVMLQAWVMRGLKHRPESGGSPQDDLMNVLDGAGFTSVVATNCEQEYDRMLHLGDHLRTRTIIDSISDEKQTALGTGHFLTTRVEYETLEGEPVGRMLFRILKFKPGTGRSVSTEEESPPRPLRPRPALNRDNQFWFEAAKEHRLVIQKCSDCGVLRHPPRPRCDKCGSYEHGAVEASGKGTIYSFVVIHYPQVPSFDYPLPVGLIALEEGTRLVADLTGAEASEFKIDMPVILEWQDLDSDLTLPAFRPVKL</sequence>